<protein>
    <submittedName>
        <fullName evidence="1">HicB family protein</fullName>
    </submittedName>
</protein>
<organism evidence="1 2">
    <name type="scientific">Ligilactobacillus murinus</name>
    <dbReference type="NCBI Taxonomy" id="1622"/>
    <lineage>
        <taxon>Bacteria</taxon>
        <taxon>Bacillati</taxon>
        <taxon>Bacillota</taxon>
        <taxon>Bacilli</taxon>
        <taxon>Lactobacillales</taxon>
        <taxon>Lactobacillaceae</taxon>
        <taxon>Ligilactobacillus</taxon>
    </lineage>
</organism>
<comment type="caution">
    <text evidence="1">The sequence shown here is derived from an EMBL/GenBank/DDBJ whole genome shotgun (WGS) entry which is preliminary data.</text>
</comment>
<proteinExistence type="predicted"/>
<evidence type="ECO:0000313" key="1">
    <source>
        <dbReference type="EMBL" id="RXV60128.1"/>
    </source>
</evidence>
<sequence>MKDNILIYPVIVTECNDEAGHYYGVTSPNIQGMVTDGKTLTEAIEHAEDAIATMISDTEYPAVQDPRSWELEENDSIMWVTVNMRRWLNDYGKTVRRNVTIPESLNEWAKLNNVNVSKVTTEALKELANI</sequence>
<dbReference type="Proteomes" id="UP000289316">
    <property type="component" value="Unassembled WGS sequence"/>
</dbReference>
<dbReference type="InterPro" id="IPR031807">
    <property type="entry name" value="HicB-like"/>
</dbReference>
<dbReference type="SUPFAM" id="SSF143100">
    <property type="entry name" value="TTHA1013/TTHA0281-like"/>
    <property type="match status" value="1"/>
</dbReference>
<dbReference type="EMBL" id="QZFR01000174">
    <property type="protein sequence ID" value="RXV60128.1"/>
    <property type="molecule type" value="Genomic_DNA"/>
</dbReference>
<evidence type="ECO:0000313" key="2">
    <source>
        <dbReference type="Proteomes" id="UP000289316"/>
    </source>
</evidence>
<dbReference type="OrthoDB" id="2321848at2"/>
<dbReference type="Pfam" id="PF15919">
    <property type="entry name" value="HicB_lk_antitox"/>
    <property type="match status" value="1"/>
</dbReference>
<dbReference type="InterPro" id="IPR035069">
    <property type="entry name" value="TTHA1013/TTHA0281-like"/>
</dbReference>
<reference evidence="1 2" key="1">
    <citation type="submission" date="2018-09" db="EMBL/GenBank/DDBJ databases">
        <title>Murine metabolic-syndrome-specific gut microbial biobank.</title>
        <authorList>
            <person name="Liu C."/>
        </authorList>
    </citation>
    <scope>NUCLEOTIDE SEQUENCE [LARGE SCALE GENOMIC DNA]</scope>
    <source>
        <strain evidence="1 2">C-30</strain>
    </source>
</reference>
<accession>A0A4Q1ZUM9</accession>
<gene>
    <name evidence="1" type="ORF">D6C19_11730</name>
</gene>
<dbReference type="Gene3D" id="3.30.160.250">
    <property type="match status" value="1"/>
</dbReference>
<name>A0A4Q1ZUM9_9LACO</name>
<dbReference type="RefSeq" id="WP_039936100.1">
    <property type="nucleotide sequence ID" value="NZ_AP025728.1"/>
</dbReference>
<dbReference type="AlphaFoldDB" id="A0A4Q1ZUM9"/>